<comment type="caution">
    <text evidence="5">The sequence shown here is derived from an EMBL/GenBank/DDBJ whole genome shotgun (WGS) entry which is preliminary data.</text>
</comment>
<evidence type="ECO:0000313" key="6">
    <source>
        <dbReference type="Proteomes" id="UP001237642"/>
    </source>
</evidence>
<feature type="domain" description="FAS1" evidence="4">
    <location>
        <begin position="223"/>
        <end position="317"/>
    </location>
</feature>
<reference evidence="5" key="1">
    <citation type="submission" date="2023-02" db="EMBL/GenBank/DDBJ databases">
        <title>Genome of toxic invasive species Heracleum sosnowskyi carries increased number of genes despite the absence of recent whole-genome duplications.</title>
        <authorList>
            <person name="Schelkunov M."/>
            <person name="Shtratnikova V."/>
            <person name="Makarenko M."/>
            <person name="Klepikova A."/>
            <person name="Omelchenko D."/>
            <person name="Novikova G."/>
            <person name="Obukhova E."/>
            <person name="Bogdanov V."/>
            <person name="Penin A."/>
            <person name="Logacheva M."/>
        </authorList>
    </citation>
    <scope>NUCLEOTIDE SEQUENCE</scope>
    <source>
        <strain evidence="5">Hsosn_3</strain>
        <tissue evidence="5">Leaf</tissue>
    </source>
</reference>
<feature type="signal peptide" evidence="3">
    <location>
        <begin position="1"/>
        <end position="24"/>
    </location>
</feature>
<dbReference type="SMART" id="SM00554">
    <property type="entry name" value="FAS1"/>
    <property type="match status" value="2"/>
</dbReference>
<evidence type="ECO:0000256" key="3">
    <source>
        <dbReference type="SAM" id="SignalP"/>
    </source>
</evidence>
<comment type="similarity">
    <text evidence="1">Belongs to the fasciclin-like AGP family.</text>
</comment>
<feature type="region of interest" description="Disordered" evidence="2">
    <location>
        <begin position="319"/>
        <end position="372"/>
    </location>
</feature>
<keyword evidence="6" id="KW-1185">Reference proteome</keyword>
<dbReference type="InterPro" id="IPR036378">
    <property type="entry name" value="FAS1_dom_sf"/>
</dbReference>
<evidence type="ECO:0000259" key="4">
    <source>
        <dbReference type="SMART" id="SM00554"/>
    </source>
</evidence>
<dbReference type="AlphaFoldDB" id="A0AAD8ISF8"/>
<reference evidence="5" key="2">
    <citation type="submission" date="2023-05" db="EMBL/GenBank/DDBJ databases">
        <authorList>
            <person name="Schelkunov M.I."/>
        </authorList>
    </citation>
    <scope>NUCLEOTIDE SEQUENCE</scope>
    <source>
        <strain evidence="5">Hsosn_3</strain>
        <tissue evidence="5">Leaf</tissue>
    </source>
</reference>
<dbReference type="Gene3D" id="2.30.180.10">
    <property type="entry name" value="FAS1 domain"/>
    <property type="match status" value="2"/>
</dbReference>
<evidence type="ECO:0000313" key="5">
    <source>
        <dbReference type="EMBL" id="KAK1390041.1"/>
    </source>
</evidence>
<accession>A0AAD8ISF8</accession>
<feature type="chain" id="PRO_5042296718" evidence="3">
    <location>
        <begin position="25"/>
        <end position="372"/>
    </location>
</feature>
<dbReference type="Proteomes" id="UP001237642">
    <property type="component" value="Unassembled WGS sequence"/>
</dbReference>
<dbReference type="PANTHER" id="PTHR33985">
    <property type="entry name" value="OS02G0491300 PROTEIN-RELATED"/>
    <property type="match status" value="1"/>
</dbReference>
<feature type="domain" description="FAS1" evidence="4">
    <location>
        <begin position="65"/>
        <end position="158"/>
    </location>
</feature>
<proteinExistence type="inferred from homology"/>
<dbReference type="InterPro" id="IPR052806">
    <property type="entry name" value="Fasciclin-like_AGP"/>
</dbReference>
<gene>
    <name evidence="5" type="ORF">POM88_018219</name>
</gene>
<evidence type="ECO:0000256" key="1">
    <source>
        <dbReference type="ARBA" id="ARBA00007843"/>
    </source>
</evidence>
<evidence type="ECO:0000256" key="2">
    <source>
        <dbReference type="SAM" id="MobiDB-lite"/>
    </source>
</evidence>
<organism evidence="5 6">
    <name type="scientific">Heracleum sosnowskyi</name>
    <dbReference type="NCBI Taxonomy" id="360622"/>
    <lineage>
        <taxon>Eukaryota</taxon>
        <taxon>Viridiplantae</taxon>
        <taxon>Streptophyta</taxon>
        <taxon>Embryophyta</taxon>
        <taxon>Tracheophyta</taxon>
        <taxon>Spermatophyta</taxon>
        <taxon>Magnoliopsida</taxon>
        <taxon>eudicotyledons</taxon>
        <taxon>Gunneridae</taxon>
        <taxon>Pentapetalae</taxon>
        <taxon>asterids</taxon>
        <taxon>campanulids</taxon>
        <taxon>Apiales</taxon>
        <taxon>Apiaceae</taxon>
        <taxon>Apioideae</taxon>
        <taxon>apioid superclade</taxon>
        <taxon>Tordylieae</taxon>
        <taxon>Tordyliinae</taxon>
        <taxon>Heracleum</taxon>
    </lineage>
</organism>
<sequence>MAKTSLTLATLSLLLISLISLSTSFPAQTIVNAVDTLSNSGYIAMSLTLQLTSNTLLTPQRRSATVFSPPDAAFSSSGQPSIAVLQLHFVPVAFTIDGLKSLPYGTKIPTFSSAHSLTVTTADNSENVSLNNVNVTGSPIYDDGALVIFGVERFFDIEFTALAPIQSPNSDLGCVLMKDYPRLSSGGYSFREASGMLRSRGYAVMASFLDLQLLGFLGEPKLTVFAPVDELMIEKANNFADYYLLFLRHVVPCKLTWTDLANVENGTELHTYLEGFNLNVTRSDDLFMVNEVEVTFPDMFYSDWLVVHGVRQILSLHTNSDEEGNVPGDDRFGGDQNPPIVPHNERFGSDRNSSAVSNDERLGSDQNSSSVP</sequence>
<keyword evidence="3" id="KW-0732">Signal</keyword>
<dbReference type="Pfam" id="PF02469">
    <property type="entry name" value="Fasciclin"/>
    <property type="match status" value="2"/>
</dbReference>
<dbReference type="PANTHER" id="PTHR33985:SF17">
    <property type="entry name" value="FASCICLIN-LIKE ARABINOGALACTAN PROTEIN 20"/>
    <property type="match status" value="1"/>
</dbReference>
<dbReference type="EMBL" id="JAUIZM010000004">
    <property type="protein sequence ID" value="KAK1390041.1"/>
    <property type="molecule type" value="Genomic_DNA"/>
</dbReference>
<dbReference type="InterPro" id="IPR000782">
    <property type="entry name" value="FAS1_domain"/>
</dbReference>
<name>A0AAD8ISF8_9APIA</name>
<protein>
    <submittedName>
        <fullName evidence="5">Fasciclin-like arabinogalactan protein 20</fullName>
    </submittedName>
</protein>
<dbReference type="SUPFAM" id="SSF82153">
    <property type="entry name" value="FAS1 domain"/>
    <property type="match status" value="2"/>
</dbReference>